<dbReference type="CDD" id="cd03784">
    <property type="entry name" value="GT1_Gtf-like"/>
    <property type="match status" value="1"/>
</dbReference>
<name>A0AA41VTQ1_PAPNU</name>
<dbReference type="InterPro" id="IPR035595">
    <property type="entry name" value="UDP_glycos_trans_CS"/>
</dbReference>
<keyword evidence="7" id="KW-1185">Reference proteome</keyword>
<dbReference type="Pfam" id="PF00201">
    <property type="entry name" value="UDPGT"/>
    <property type="match status" value="1"/>
</dbReference>
<evidence type="ECO:0000256" key="4">
    <source>
        <dbReference type="RuleBase" id="RU003718"/>
    </source>
</evidence>
<dbReference type="AlphaFoldDB" id="A0AA41VTQ1"/>
<dbReference type="Gene3D" id="3.40.50.2000">
    <property type="entry name" value="Glycogen Phosphorylase B"/>
    <property type="match status" value="2"/>
</dbReference>
<keyword evidence="3 4" id="KW-0808">Transferase</keyword>
<dbReference type="PANTHER" id="PTHR48047:SF45">
    <property type="entry name" value="SCOPOLETIN GLUCOSYLTRANSFERASE-LIKE"/>
    <property type="match status" value="1"/>
</dbReference>
<evidence type="ECO:0000256" key="1">
    <source>
        <dbReference type="ARBA" id="ARBA00009995"/>
    </source>
</evidence>
<reference evidence="6" key="1">
    <citation type="submission" date="2022-03" db="EMBL/GenBank/DDBJ databases">
        <title>A functionally conserved STORR gene fusion in Papaver species that diverged 16.8 million years ago.</title>
        <authorList>
            <person name="Catania T."/>
        </authorList>
    </citation>
    <scope>NUCLEOTIDE SEQUENCE</scope>
    <source>
        <strain evidence="6">S-191538</strain>
    </source>
</reference>
<keyword evidence="2 4" id="KW-0328">Glycosyltransferase</keyword>
<organism evidence="6 7">
    <name type="scientific">Papaver nudicaule</name>
    <name type="common">Iceland poppy</name>
    <dbReference type="NCBI Taxonomy" id="74823"/>
    <lineage>
        <taxon>Eukaryota</taxon>
        <taxon>Viridiplantae</taxon>
        <taxon>Streptophyta</taxon>
        <taxon>Embryophyta</taxon>
        <taxon>Tracheophyta</taxon>
        <taxon>Spermatophyta</taxon>
        <taxon>Magnoliopsida</taxon>
        <taxon>Ranunculales</taxon>
        <taxon>Papaveraceae</taxon>
        <taxon>Papaveroideae</taxon>
        <taxon>Papaver</taxon>
    </lineage>
</organism>
<dbReference type="FunFam" id="3.40.50.2000:FF:000047">
    <property type="entry name" value="Glycosyltransferase"/>
    <property type="match status" value="1"/>
</dbReference>
<comment type="caution">
    <text evidence="6">The sequence shown here is derived from an EMBL/GenBank/DDBJ whole genome shotgun (WGS) entry which is preliminary data.</text>
</comment>
<dbReference type="Proteomes" id="UP001177140">
    <property type="component" value="Unassembled WGS sequence"/>
</dbReference>
<sequence>MDSEELANQKLHIFFFPLMAYGHMIPLIDMAKLFAARGVKTTVILTPNNASVFSKSIDRERSFGLDIHIQILRFPSVEAGLPEGVENIDDIRSAELLPYHFPAIKMLQEPFEQLLKLHQPDFIVADMFVTFTTAAANKYGIPRFVFHGTGFFPLCVEHSLICHKPHEGLASDTEIFVVPGLPDKIEMTRLQLSDHFIDASSSEFWDEVRESVQGSFGILVNSFHELEPAYATHYKNDLGKKAWSIGPVCLRNKDDIDKAQRGKKTTIDGHFILNWLDSKESHSVLYICFGSTYSRFSKAQWLEIARGLEESGSPFIWVLRAFKNEEVEDGSLLPEGFEDRMEGKGLIIRDWVPQMLILDHQAVGGFMTHCGWNSLLEGLSAGVPMVTWPIFSEQFYNEILITQVLKIGFRAGIEKWHNWTTDIKGVPVKKEKIVNVINRLMGDGEEANNMRTRAKELSDLAKETTDQGGSSYENLTSLIEMFKKPLSEMF</sequence>
<accession>A0AA41VTQ1</accession>
<dbReference type="EC" id="2.4.1.-" evidence="5"/>
<evidence type="ECO:0000256" key="5">
    <source>
        <dbReference type="RuleBase" id="RU362057"/>
    </source>
</evidence>
<dbReference type="PANTHER" id="PTHR48047">
    <property type="entry name" value="GLYCOSYLTRANSFERASE"/>
    <property type="match status" value="1"/>
</dbReference>
<dbReference type="EMBL" id="JAJJMA010288479">
    <property type="protein sequence ID" value="MCL7047018.1"/>
    <property type="molecule type" value="Genomic_DNA"/>
</dbReference>
<dbReference type="PROSITE" id="PS00375">
    <property type="entry name" value="UDPGT"/>
    <property type="match status" value="1"/>
</dbReference>
<evidence type="ECO:0000256" key="3">
    <source>
        <dbReference type="ARBA" id="ARBA00022679"/>
    </source>
</evidence>
<dbReference type="InterPro" id="IPR002213">
    <property type="entry name" value="UDP_glucos_trans"/>
</dbReference>
<protein>
    <recommendedName>
        <fullName evidence="5">Glycosyltransferase</fullName>
        <ecNumber evidence="5">2.4.1.-</ecNumber>
    </recommendedName>
</protein>
<dbReference type="GO" id="GO:0035251">
    <property type="term" value="F:UDP-glucosyltransferase activity"/>
    <property type="evidence" value="ECO:0007669"/>
    <property type="project" value="TreeGrafter"/>
</dbReference>
<dbReference type="FunFam" id="3.40.50.2000:FF:000071">
    <property type="entry name" value="Glycosyltransferase"/>
    <property type="match status" value="1"/>
</dbReference>
<evidence type="ECO:0000313" key="6">
    <source>
        <dbReference type="EMBL" id="MCL7047018.1"/>
    </source>
</evidence>
<gene>
    <name evidence="6" type="ORF">MKW94_018975</name>
</gene>
<dbReference type="SUPFAM" id="SSF53756">
    <property type="entry name" value="UDP-Glycosyltransferase/glycogen phosphorylase"/>
    <property type="match status" value="1"/>
</dbReference>
<comment type="similarity">
    <text evidence="1 4">Belongs to the UDP-glycosyltransferase family.</text>
</comment>
<proteinExistence type="inferred from homology"/>
<evidence type="ECO:0000313" key="7">
    <source>
        <dbReference type="Proteomes" id="UP001177140"/>
    </source>
</evidence>
<evidence type="ECO:0000256" key="2">
    <source>
        <dbReference type="ARBA" id="ARBA00022676"/>
    </source>
</evidence>